<evidence type="ECO:0000256" key="1">
    <source>
        <dbReference type="ARBA" id="ARBA00004953"/>
    </source>
</evidence>
<dbReference type="CDD" id="cd11644">
    <property type="entry name" value="Precorrin-6Y-MT"/>
    <property type="match status" value="1"/>
</dbReference>
<dbReference type="STRING" id="1454373.ACMU_15580"/>
<dbReference type="PIRSF" id="PIRSF036428">
    <property type="entry name" value="CobL"/>
    <property type="match status" value="1"/>
</dbReference>
<dbReference type="GO" id="GO:0032259">
    <property type="term" value="P:methylation"/>
    <property type="evidence" value="ECO:0007669"/>
    <property type="project" value="UniProtKB-KW"/>
</dbReference>
<organism evidence="7 8">
    <name type="scientific">Actibacterium mucosum KCTC 23349</name>
    <dbReference type="NCBI Taxonomy" id="1454373"/>
    <lineage>
        <taxon>Bacteria</taxon>
        <taxon>Pseudomonadati</taxon>
        <taxon>Pseudomonadota</taxon>
        <taxon>Alphaproteobacteria</taxon>
        <taxon>Rhodobacterales</taxon>
        <taxon>Roseobacteraceae</taxon>
        <taxon>Actibacterium</taxon>
    </lineage>
</organism>
<dbReference type="InterPro" id="IPR014008">
    <property type="entry name" value="Cbl_synth_MTase_CbiT"/>
</dbReference>
<dbReference type="CDD" id="cd02440">
    <property type="entry name" value="AdoMet_MTases"/>
    <property type="match status" value="1"/>
</dbReference>
<dbReference type="GO" id="GO:0009236">
    <property type="term" value="P:cobalamin biosynthetic process"/>
    <property type="evidence" value="ECO:0007669"/>
    <property type="project" value="UniProtKB-UniPathway"/>
</dbReference>
<feature type="domain" description="Tetrapyrrole methylase" evidence="6">
    <location>
        <begin position="7"/>
        <end position="192"/>
    </location>
</feature>
<dbReference type="GO" id="GO:0008276">
    <property type="term" value="F:protein methyltransferase activity"/>
    <property type="evidence" value="ECO:0007669"/>
    <property type="project" value="InterPro"/>
</dbReference>
<dbReference type="OrthoDB" id="9787825at2"/>
<evidence type="ECO:0000256" key="2">
    <source>
        <dbReference type="ARBA" id="ARBA00022573"/>
    </source>
</evidence>
<dbReference type="EMBL" id="JFKE01000005">
    <property type="protein sequence ID" value="KAJ55175.1"/>
    <property type="molecule type" value="Genomic_DNA"/>
</dbReference>
<evidence type="ECO:0000256" key="4">
    <source>
        <dbReference type="ARBA" id="ARBA00022679"/>
    </source>
</evidence>
<dbReference type="InterPro" id="IPR006365">
    <property type="entry name" value="Cbl_synth_CobL"/>
</dbReference>
<keyword evidence="3 7" id="KW-0489">Methyltransferase</keyword>
<dbReference type="InterPro" id="IPR050714">
    <property type="entry name" value="Cobalamin_biosynth_MTase"/>
</dbReference>
<dbReference type="Pfam" id="PF01135">
    <property type="entry name" value="PCMT"/>
    <property type="match status" value="1"/>
</dbReference>
<dbReference type="Pfam" id="PF00590">
    <property type="entry name" value="TP_methylase"/>
    <property type="match status" value="1"/>
</dbReference>
<reference evidence="7 8" key="1">
    <citation type="submission" date="2014-03" db="EMBL/GenBank/DDBJ databases">
        <title>Draft Genome Sequence of Actibacterium mucosum KCTC 23349, a Marine Alphaproteobacterium with Complex Ionic Requirements Isolated from Mediterranean Seawater at Malvarrosa Beach, Valencia, Spain.</title>
        <authorList>
            <person name="Arahal D.R."/>
            <person name="Shao Z."/>
            <person name="Lai Q."/>
            <person name="Pujalte M.J."/>
        </authorList>
    </citation>
    <scope>NUCLEOTIDE SEQUENCE [LARGE SCALE GENOMIC DNA]</scope>
    <source>
        <strain evidence="7 8">KCTC 23349</strain>
    </source>
</reference>
<dbReference type="NCBIfam" id="TIGR02467">
    <property type="entry name" value="CbiE"/>
    <property type="match status" value="1"/>
</dbReference>
<dbReference type="SUPFAM" id="SSF53790">
    <property type="entry name" value="Tetrapyrrole methylase"/>
    <property type="match status" value="1"/>
</dbReference>
<dbReference type="Gene3D" id="3.40.50.150">
    <property type="entry name" value="Vaccinia Virus protein VP39"/>
    <property type="match status" value="1"/>
</dbReference>
<proteinExistence type="predicted"/>
<dbReference type="PANTHER" id="PTHR43182:SF1">
    <property type="entry name" value="COBALT-PRECORRIN-7 C(5)-METHYLTRANSFERASE"/>
    <property type="match status" value="1"/>
</dbReference>
<keyword evidence="5" id="KW-0949">S-adenosyl-L-methionine</keyword>
<name>A0A037ZFB7_9RHOB</name>
<dbReference type="Gene3D" id="3.40.1010.10">
    <property type="entry name" value="Cobalt-precorrin-4 Transmethylase, Domain 1"/>
    <property type="match status" value="1"/>
</dbReference>
<dbReference type="InterPro" id="IPR012818">
    <property type="entry name" value="CbiE"/>
</dbReference>
<sequence length="398" mass="42129">MSEGPWLTIIGLGEDGPEGLSDASRTALAAAKVVMGPPRHLSLLPEIVAQRVEWPVPFADGIAQLLEFRGQATVVLASGDPFWFGAGSVLARHLEPGEWVAHPGRATFSLAAAAMAWPLEKTTCMGLHAAPLSRLRPVLAEGQRAILLLRDGDAAAQLAEYLSNEGFGASQMHVLEALGGPRERQRQTTASTFAFDDISHPVCVALECAGGLALPTVPGRSTVWFDHDGQISKPPMRAMTLAALAPSAGAHLWDIGGGSGAVAIEWLLSHPTTTATSFEADPTRAARIEGNAVRLGVDRLRVLTGRAPAVLQDETPPDAVFIGGGLSEVLLDHLWQMLPAGTRVVANAVTLESEALLATWQARNGGDLLRVELSRAQPLGSRRGWSAANPIVQWSVQR</sequence>
<dbReference type="InterPro" id="IPR000878">
    <property type="entry name" value="4pyrrol_Mease"/>
</dbReference>
<keyword evidence="4 7" id="KW-0808">Transferase</keyword>
<evidence type="ECO:0000256" key="3">
    <source>
        <dbReference type="ARBA" id="ARBA00022603"/>
    </source>
</evidence>
<evidence type="ECO:0000313" key="7">
    <source>
        <dbReference type="EMBL" id="KAJ55175.1"/>
    </source>
</evidence>
<evidence type="ECO:0000313" key="8">
    <source>
        <dbReference type="Proteomes" id="UP000026249"/>
    </source>
</evidence>
<dbReference type="RefSeq" id="WP_035260438.1">
    <property type="nucleotide sequence ID" value="NZ_JFKE01000005.1"/>
</dbReference>
<keyword evidence="8" id="KW-1185">Reference proteome</keyword>
<accession>A0A037ZFB7</accession>
<comment type="caution">
    <text evidence="7">The sequence shown here is derived from an EMBL/GenBank/DDBJ whole genome shotgun (WGS) entry which is preliminary data.</text>
</comment>
<protein>
    <submittedName>
        <fullName evidence="7">Precorrin-6Y methyltransferase</fullName>
    </submittedName>
</protein>
<dbReference type="SUPFAM" id="SSF53335">
    <property type="entry name" value="S-adenosyl-L-methionine-dependent methyltransferases"/>
    <property type="match status" value="1"/>
</dbReference>
<dbReference type="UniPathway" id="UPA00148"/>
<dbReference type="InterPro" id="IPR014777">
    <property type="entry name" value="4pyrrole_Mease_sub1"/>
</dbReference>
<keyword evidence="2" id="KW-0169">Cobalamin biosynthesis</keyword>
<dbReference type="Proteomes" id="UP000026249">
    <property type="component" value="Unassembled WGS sequence"/>
</dbReference>
<comment type="pathway">
    <text evidence="1">Cofactor biosynthesis; adenosylcobalamin biosynthesis.</text>
</comment>
<dbReference type="PANTHER" id="PTHR43182">
    <property type="entry name" value="COBALT-PRECORRIN-6B C(15)-METHYLTRANSFERASE (DECARBOXYLATING)"/>
    <property type="match status" value="1"/>
</dbReference>
<dbReference type="AlphaFoldDB" id="A0A037ZFB7"/>
<gene>
    <name evidence="7" type="ORF">ACMU_15580</name>
</gene>
<evidence type="ECO:0000256" key="5">
    <source>
        <dbReference type="ARBA" id="ARBA00022691"/>
    </source>
</evidence>
<dbReference type="InterPro" id="IPR035996">
    <property type="entry name" value="4pyrrol_Methylase_sf"/>
</dbReference>
<dbReference type="NCBIfam" id="TIGR02469">
    <property type="entry name" value="CbiT"/>
    <property type="match status" value="1"/>
</dbReference>
<evidence type="ECO:0000259" key="6">
    <source>
        <dbReference type="Pfam" id="PF00590"/>
    </source>
</evidence>
<dbReference type="InterPro" id="IPR029063">
    <property type="entry name" value="SAM-dependent_MTases_sf"/>
</dbReference>